<evidence type="ECO:0000313" key="6">
    <source>
        <dbReference type="Proteomes" id="UP001168478"/>
    </source>
</evidence>
<proteinExistence type="predicted"/>
<reference evidence="4" key="2">
    <citation type="submission" date="2023-08" db="EMBL/GenBank/DDBJ databases">
        <title>Identification and characterization of horizontal gene transfer across gut microbiota members of farm animals based on homology search.</title>
        <authorList>
            <person name="Schwarzerova J."/>
            <person name="Nykrynova M."/>
            <person name="Jureckova K."/>
            <person name="Cejkova D."/>
            <person name="Rychlik I."/>
        </authorList>
    </citation>
    <scope>NUCLEOTIDE SEQUENCE</scope>
    <source>
        <strain evidence="4">ET15</strain>
        <strain evidence="3">ET37</strain>
    </source>
</reference>
<feature type="transmembrane region" description="Helical" evidence="1">
    <location>
        <begin position="160"/>
        <end position="177"/>
    </location>
</feature>
<dbReference type="Proteomes" id="UP001167831">
    <property type="component" value="Unassembled WGS sequence"/>
</dbReference>
<organism evidence="4 6">
    <name type="scientific">Leyella lascolaii</name>
    <dbReference type="NCBI Taxonomy" id="1776379"/>
    <lineage>
        <taxon>Bacteria</taxon>
        <taxon>Pseudomonadati</taxon>
        <taxon>Bacteroidota</taxon>
        <taxon>Bacteroidia</taxon>
        <taxon>Bacteroidales</taxon>
        <taxon>Prevotellaceae</taxon>
        <taxon>Leyella</taxon>
    </lineage>
</organism>
<dbReference type="AlphaFoldDB" id="A0AAW7JT89"/>
<gene>
    <name evidence="3" type="ORF">QVN81_09115</name>
    <name evidence="4" type="ORF">QVN84_05895</name>
</gene>
<feature type="transmembrane region" description="Helical" evidence="1">
    <location>
        <begin position="50"/>
        <end position="71"/>
    </location>
</feature>
<dbReference type="RefSeq" id="WP_289825631.1">
    <property type="nucleotide sequence ID" value="NZ_JAUEIE010000009.1"/>
</dbReference>
<protein>
    <submittedName>
        <fullName evidence="4">Acyltransferase</fullName>
        <ecNumber evidence="4">2.3.1.-</ecNumber>
    </submittedName>
</protein>
<feature type="transmembrane region" description="Helical" evidence="1">
    <location>
        <begin position="134"/>
        <end position="153"/>
    </location>
</feature>
<dbReference type="InterPro" id="IPR002656">
    <property type="entry name" value="Acyl_transf_3_dom"/>
</dbReference>
<feature type="domain" description="Acyltransferase 3" evidence="2">
    <location>
        <begin position="14"/>
        <end position="301"/>
    </location>
</feature>
<keyword evidence="1" id="KW-1133">Transmembrane helix</keyword>
<dbReference type="Proteomes" id="UP001168478">
    <property type="component" value="Unassembled WGS sequence"/>
</dbReference>
<dbReference type="GO" id="GO:0016747">
    <property type="term" value="F:acyltransferase activity, transferring groups other than amino-acyl groups"/>
    <property type="evidence" value="ECO:0007669"/>
    <property type="project" value="InterPro"/>
</dbReference>
<feature type="transmembrane region" description="Helical" evidence="1">
    <location>
        <begin position="183"/>
        <end position="201"/>
    </location>
</feature>
<keyword evidence="1" id="KW-0812">Transmembrane</keyword>
<name>A0AAW7JT89_9BACT</name>
<dbReference type="EMBL" id="JAUEIE010000009">
    <property type="protein sequence ID" value="MDN0023176.1"/>
    <property type="molecule type" value="Genomic_DNA"/>
</dbReference>
<feature type="transmembrane region" description="Helical" evidence="1">
    <location>
        <begin position="284"/>
        <end position="302"/>
    </location>
</feature>
<feature type="transmembrane region" description="Helical" evidence="1">
    <location>
        <begin position="12"/>
        <end position="30"/>
    </location>
</feature>
<dbReference type="Pfam" id="PF01757">
    <property type="entry name" value="Acyl_transf_3"/>
    <property type="match status" value="1"/>
</dbReference>
<keyword evidence="5" id="KW-1185">Reference proteome</keyword>
<sequence>MKVHGLLEKNDSYALRGVCMIMIIVHHTYLSAIDMPGCHTDSWLAGVGTGWLWGYGGTGVFLFLSGFGMFFSLRRNRLSGRAYIRSKFIRLFIPYLWLWAVSLIIYMLYDSSLLTPRLLTSFLSLDIPPANEAWFYKVIIGLYVLSIVIFKVFRNPRACVLAVSSVCVAYYCLANYVLGMNPWWFITVLNFPSGMLTALFYDKLRHIQPVYVILPGTLLFALLQYFHPNPTISSLLFSAVMINAVRYVNISNRILGYIGTNSLLFYFLEEPAIDYLARPAAFSFYSYSAAAVLTTLLLVFLCRRTGNLMQRT</sequence>
<evidence type="ECO:0000256" key="1">
    <source>
        <dbReference type="SAM" id="Phobius"/>
    </source>
</evidence>
<evidence type="ECO:0000313" key="3">
    <source>
        <dbReference type="EMBL" id="MDN0023176.1"/>
    </source>
</evidence>
<evidence type="ECO:0000259" key="2">
    <source>
        <dbReference type="Pfam" id="PF01757"/>
    </source>
</evidence>
<keyword evidence="4" id="KW-0808">Transferase</keyword>
<feature type="transmembrane region" description="Helical" evidence="1">
    <location>
        <begin position="92"/>
        <end position="109"/>
    </location>
</feature>
<evidence type="ECO:0000313" key="5">
    <source>
        <dbReference type="Proteomes" id="UP001167831"/>
    </source>
</evidence>
<comment type="caution">
    <text evidence="4">The sequence shown here is derived from an EMBL/GenBank/DDBJ whole genome shotgun (WGS) entry which is preliminary data.</text>
</comment>
<dbReference type="EC" id="2.3.1.-" evidence="4"/>
<feature type="transmembrane region" description="Helical" evidence="1">
    <location>
        <begin position="210"/>
        <end position="227"/>
    </location>
</feature>
<keyword evidence="4" id="KW-0012">Acyltransferase</keyword>
<evidence type="ECO:0000313" key="4">
    <source>
        <dbReference type="EMBL" id="MDN0025051.1"/>
    </source>
</evidence>
<accession>A0AAW7JT89</accession>
<dbReference type="EMBL" id="JAUEIF010000004">
    <property type="protein sequence ID" value="MDN0025051.1"/>
    <property type="molecule type" value="Genomic_DNA"/>
</dbReference>
<reference evidence="4" key="1">
    <citation type="submission" date="2023-06" db="EMBL/GenBank/DDBJ databases">
        <authorList>
            <person name="Zeman M."/>
            <person name="Kubasova T."/>
            <person name="Jahodarova E."/>
            <person name="Nykrynova M."/>
            <person name="Rychlik I."/>
        </authorList>
    </citation>
    <scope>NUCLEOTIDE SEQUENCE</scope>
    <source>
        <strain evidence="4">ET15</strain>
        <strain evidence="3">ET37</strain>
    </source>
</reference>
<keyword evidence="1" id="KW-0472">Membrane</keyword>